<dbReference type="Pfam" id="PF18290">
    <property type="entry name" value="Nudix_hydro"/>
    <property type="match status" value="1"/>
</dbReference>
<evidence type="ECO:0000256" key="2">
    <source>
        <dbReference type="ARBA" id="ARBA00022801"/>
    </source>
</evidence>
<dbReference type="InterPro" id="IPR003293">
    <property type="entry name" value="Nudix_hydrolase6-like"/>
</dbReference>
<gene>
    <name evidence="4" type="ORF">M9Y10_005872</name>
</gene>
<dbReference type="Proteomes" id="UP001470230">
    <property type="component" value="Unassembled WGS sequence"/>
</dbReference>
<dbReference type="EMBL" id="JAPFFF010000012">
    <property type="protein sequence ID" value="KAK8875697.1"/>
    <property type="molecule type" value="Genomic_DNA"/>
</dbReference>
<accession>A0ABR2JCR3</accession>
<evidence type="ECO:0000313" key="4">
    <source>
        <dbReference type="EMBL" id="KAK8875697.1"/>
    </source>
</evidence>
<reference evidence="4 5" key="1">
    <citation type="submission" date="2024-04" db="EMBL/GenBank/DDBJ databases">
        <title>Tritrichomonas musculus Genome.</title>
        <authorList>
            <person name="Alves-Ferreira E."/>
            <person name="Grigg M."/>
            <person name="Lorenzi H."/>
            <person name="Galac M."/>
        </authorList>
    </citation>
    <scope>NUCLEOTIDE SEQUENCE [LARGE SCALE GENOMIC DNA]</scope>
    <source>
        <strain evidence="4 5">EAF2021</strain>
    </source>
</reference>
<sequence length="253" mass="28857">MSDFNFIIRKKKRFGDYLIKWEGTLPDPSLLVQCIEKNLPQWIAEDSPSIWVRLTGKDLDHINYLLQNGFKMHRIKNESTLVLNRWLRKNSYTLPPAPISYVGVGAMCINDEGLILAIRENFKSGPGPWKLPGGLFERTKDQKLSDVAIRELREETGIQGEFQCVAAQRLTIRAAMFKATDIYTICRLKPLTTEIHFDPIEIADCKWITIEEFLPSCSVIARQMVSSALKSPTGFNEKSGKNYALYSNIIVDE</sequence>
<feature type="domain" description="Nudix hydrolase" evidence="3">
    <location>
        <begin position="99"/>
        <end position="230"/>
    </location>
</feature>
<dbReference type="InterPro" id="IPR040618">
    <property type="entry name" value="Pre-Nudix"/>
</dbReference>
<dbReference type="InterPro" id="IPR015797">
    <property type="entry name" value="NUDIX_hydrolase-like_dom_sf"/>
</dbReference>
<keyword evidence="5" id="KW-1185">Reference proteome</keyword>
<keyword evidence="2" id="KW-0378">Hydrolase</keyword>
<evidence type="ECO:0000259" key="3">
    <source>
        <dbReference type="PROSITE" id="PS51462"/>
    </source>
</evidence>
<proteinExistence type="inferred from homology"/>
<protein>
    <recommendedName>
        <fullName evidence="3">Nudix hydrolase domain-containing protein</fullName>
    </recommendedName>
</protein>
<dbReference type="PANTHER" id="PTHR13994">
    <property type="entry name" value="NUDIX HYDROLASE RELATED"/>
    <property type="match status" value="1"/>
</dbReference>
<dbReference type="SUPFAM" id="SSF55811">
    <property type="entry name" value="Nudix"/>
    <property type="match status" value="1"/>
</dbReference>
<dbReference type="Gene3D" id="3.40.630.30">
    <property type="match status" value="1"/>
</dbReference>
<dbReference type="PROSITE" id="PS51462">
    <property type="entry name" value="NUDIX"/>
    <property type="match status" value="1"/>
</dbReference>
<evidence type="ECO:0000256" key="1">
    <source>
        <dbReference type="ARBA" id="ARBA00005582"/>
    </source>
</evidence>
<comment type="similarity">
    <text evidence="1">Belongs to the Nudix hydrolase family.</text>
</comment>
<dbReference type="Pfam" id="PF00293">
    <property type="entry name" value="NUDIX"/>
    <property type="match status" value="1"/>
</dbReference>
<organism evidence="4 5">
    <name type="scientific">Tritrichomonas musculus</name>
    <dbReference type="NCBI Taxonomy" id="1915356"/>
    <lineage>
        <taxon>Eukaryota</taxon>
        <taxon>Metamonada</taxon>
        <taxon>Parabasalia</taxon>
        <taxon>Tritrichomonadida</taxon>
        <taxon>Tritrichomonadidae</taxon>
        <taxon>Tritrichomonas</taxon>
    </lineage>
</organism>
<name>A0ABR2JCR3_9EUKA</name>
<dbReference type="InterPro" id="IPR000086">
    <property type="entry name" value="NUDIX_hydrolase_dom"/>
</dbReference>
<dbReference type="PANTHER" id="PTHR13994:SF13">
    <property type="entry name" value="FI03680P"/>
    <property type="match status" value="1"/>
</dbReference>
<evidence type="ECO:0000313" key="5">
    <source>
        <dbReference type="Proteomes" id="UP001470230"/>
    </source>
</evidence>
<dbReference type="Gene3D" id="3.90.79.10">
    <property type="entry name" value="Nucleoside Triphosphate Pyrophosphohydrolase"/>
    <property type="match status" value="1"/>
</dbReference>
<comment type="caution">
    <text evidence="4">The sequence shown here is derived from an EMBL/GenBank/DDBJ whole genome shotgun (WGS) entry which is preliminary data.</text>
</comment>